<feature type="domain" description="ParB-like N-terminal" evidence="2">
    <location>
        <begin position="84"/>
        <end position="180"/>
    </location>
</feature>
<gene>
    <name evidence="3" type="ORF">D6850_18240</name>
</gene>
<dbReference type="Pfam" id="PF02195">
    <property type="entry name" value="ParB_N"/>
    <property type="match status" value="1"/>
</dbReference>
<dbReference type="PANTHER" id="PTHR33375:SF1">
    <property type="entry name" value="CHROMOSOME-PARTITIONING PROTEIN PARB-RELATED"/>
    <property type="match status" value="1"/>
</dbReference>
<evidence type="ECO:0000259" key="2">
    <source>
        <dbReference type="SMART" id="SM00470"/>
    </source>
</evidence>
<protein>
    <submittedName>
        <fullName evidence="3">Nuclease</fullName>
    </submittedName>
</protein>
<organism evidence="3 4">
    <name type="scientific">Roseovarius spongiae</name>
    <dbReference type="NCBI Taxonomy" id="2320272"/>
    <lineage>
        <taxon>Bacteria</taxon>
        <taxon>Pseudomonadati</taxon>
        <taxon>Pseudomonadota</taxon>
        <taxon>Alphaproteobacteria</taxon>
        <taxon>Rhodobacterales</taxon>
        <taxon>Roseobacteraceae</taxon>
        <taxon>Roseovarius</taxon>
    </lineage>
</organism>
<dbReference type="SMART" id="SM00470">
    <property type="entry name" value="ParB"/>
    <property type="match status" value="1"/>
</dbReference>
<sequence length="345" mass="36876">MAKRKRLTPPTPEEVASGATGSKKGLAPGAVTGVGPALSPGPAQRAPIADMAGAAAASAALEEVAAELEAARSEGRLVRALPVGIVDAGHLMRDRITHAVDEGEMQSLIDSLKARGQQTPIEVAETAPGQYGLISGWRRLVALRYLYQETGDPRFANVQALVRHPESAAEAYVAMVEENEIRAGLSYFERAQIVTKTVGERVYDTEKEALKGLFGSASRAKRSKIKSFIPVTRILGPHLEFPTAIGERLGLRLSARLEAEDGFAERLIAELEEVAPQTEAAELALLDRAVAARETREAGRKETARPRGEEIAPDLWLSRDAKGLRLSGKGLTDAVEARLRAVLGA</sequence>
<dbReference type="InterPro" id="IPR003115">
    <property type="entry name" value="ParB_N"/>
</dbReference>
<dbReference type="SUPFAM" id="SSF110849">
    <property type="entry name" value="ParB/Sulfiredoxin"/>
    <property type="match status" value="1"/>
</dbReference>
<keyword evidence="4" id="KW-1185">Reference proteome</keyword>
<reference evidence="3 4" key="1">
    <citation type="submission" date="2018-09" db="EMBL/GenBank/DDBJ databases">
        <title>Roseovarius spongiae sp. nov., isolated from a marine sponge.</title>
        <authorList>
            <person name="Zhuang L."/>
            <person name="Luo L."/>
        </authorList>
    </citation>
    <scope>NUCLEOTIDE SEQUENCE [LARGE SCALE GENOMIC DNA]</scope>
    <source>
        <strain evidence="3 4">HN-E21</strain>
    </source>
</reference>
<dbReference type="EMBL" id="RAPE01000008">
    <property type="protein sequence ID" value="RKF12410.1"/>
    <property type="molecule type" value="Genomic_DNA"/>
</dbReference>
<dbReference type="RefSeq" id="WP_121169052.1">
    <property type="nucleotide sequence ID" value="NZ_RAPE01000008.1"/>
</dbReference>
<dbReference type="Gene3D" id="3.90.1530.30">
    <property type="match status" value="1"/>
</dbReference>
<dbReference type="GO" id="GO:0007059">
    <property type="term" value="P:chromosome segregation"/>
    <property type="evidence" value="ECO:0007669"/>
    <property type="project" value="TreeGrafter"/>
</dbReference>
<dbReference type="CDD" id="cd16405">
    <property type="entry name" value="RepB_like_N"/>
    <property type="match status" value="1"/>
</dbReference>
<evidence type="ECO:0000256" key="1">
    <source>
        <dbReference type="SAM" id="MobiDB-lite"/>
    </source>
</evidence>
<dbReference type="GO" id="GO:0005694">
    <property type="term" value="C:chromosome"/>
    <property type="evidence" value="ECO:0007669"/>
    <property type="project" value="TreeGrafter"/>
</dbReference>
<name>A0A3A8B1K1_9RHOB</name>
<dbReference type="InterPro" id="IPR037972">
    <property type="entry name" value="RepB_N"/>
</dbReference>
<evidence type="ECO:0000313" key="3">
    <source>
        <dbReference type="EMBL" id="RKF12410.1"/>
    </source>
</evidence>
<dbReference type="InterPro" id="IPR050336">
    <property type="entry name" value="Chromosome_partition/occlusion"/>
</dbReference>
<dbReference type="Proteomes" id="UP000281128">
    <property type="component" value="Unassembled WGS sequence"/>
</dbReference>
<evidence type="ECO:0000313" key="4">
    <source>
        <dbReference type="Proteomes" id="UP000281128"/>
    </source>
</evidence>
<dbReference type="InterPro" id="IPR036086">
    <property type="entry name" value="ParB/Sulfiredoxin_sf"/>
</dbReference>
<dbReference type="AlphaFoldDB" id="A0A3A8B1K1"/>
<dbReference type="OrthoDB" id="7812516at2"/>
<accession>A0A3A8B1K1</accession>
<dbReference type="PANTHER" id="PTHR33375">
    <property type="entry name" value="CHROMOSOME-PARTITIONING PROTEIN PARB-RELATED"/>
    <property type="match status" value="1"/>
</dbReference>
<feature type="region of interest" description="Disordered" evidence="1">
    <location>
        <begin position="1"/>
        <end position="38"/>
    </location>
</feature>
<comment type="caution">
    <text evidence="3">The sequence shown here is derived from an EMBL/GenBank/DDBJ whole genome shotgun (WGS) entry which is preliminary data.</text>
</comment>
<proteinExistence type="predicted"/>